<sequence length="158" mass="18095">MNKNFIVLSFNRNENVDSFDQFSEKVSGVINQTVKSLIERFGVEDVTVHVMDERDLLRLSAPAMIAIEKKASETVTPEGHAIVFLCSKYIKDRQFLRKKFISAILSKEKETVNAVKILGRSELSYDQLVDTVDKKMVVKLAFTRPVYEQIQLAYSFIL</sequence>
<protein>
    <submittedName>
        <fullName evidence="1">Uncharacterized protein</fullName>
    </submittedName>
</protein>
<dbReference type="KEGG" id="vg:65131935"/>
<proteinExistence type="predicted"/>
<accession>A0A7M1RU20</accession>
<name>A0A7M1RU20_9CAUD</name>
<evidence type="ECO:0000313" key="1">
    <source>
        <dbReference type="EMBL" id="QOR57776.1"/>
    </source>
</evidence>
<dbReference type="RefSeq" id="YP_010113416.1">
    <property type="nucleotide sequence ID" value="NC_055902.1"/>
</dbReference>
<organism evidence="1 2">
    <name type="scientific">uncultured phage cr131_1</name>
    <dbReference type="NCBI Taxonomy" id="2772093"/>
    <lineage>
        <taxon>Viruses</taxon>
        <taxon>Duplodnaviria</taxon>
        <taxon>Heunggongvirae</taxon>
        <taxon>Uroviricota</taxon>
        <taxon>Caudoviricetes</taxon>
        <taxon>Crassvirales</taxon>
        <taxon>Suoliviridae</taxon>
        <taxon>Oafivirinae</taxon>
        <taxon>Cacepaovirus</taxon>
        <taxon>Cacepaovirus simiae</taxon>
    </lineage>
</organism>
<dbReference type="Proteomes" id="UP000594129">
    <property type="component" value="Segment"/>
</dbReference>
<evidence type="ECO:0000313" key="2">
    <source>
        <dbReference type="Proteomes" id="UP000594129"/>
    </source>
</evidence>
<dbReference type="EMBL" id="MT774409">
    <property type="protein sequence ID" value="QOR57776.1"/>
    <property type="molecule type" value="Genomic_DNA"/>
</dbReference>
<reference evidence="1 2" key="1">
    <citation type="submission" date="2020-07" db="EMBL/GenBank/DDBJ databases">
        <title>Taxonomic proposal: Crassvirales, a new order of highly abundant and diverse bacterial viruses.</title>
        <authorList>
            <person name="Shkoporov A.N."/>
            <person name="Stockdale S.R."/>
            <person name="Guerin E."/>
            <person name="Ross R.P."/>
            <person name="Hill C."/>
        </authorList>
    </citation>
    <scope>NUCLEOTIDE SEQUENCE [LARGE SCALE GENOMIC DNA]</scope>
</reference>
<dbReference type="GeneID" id="65131935"/>
<keyword evidence="2" id="KW-1185">Reference proteome</keyword>